<sequence length="481" mass="57303">MAIQPKAKFYLIGNNQFLLQSQYPIIQQKLVSLLQNLGINIKNEESFTQKILLSNEDRKKILKNEEIQKLIKIKDIPKFLKQIISLPKYQVDQTQIQKKIKQLSDVKPSKYFVQFFIDYIEKQGKILFLDDEIFPKVETISFLIKILCLNYEKPCLIVTDSYKVDNWKIKVQKWIPNQKISKIQNQNDTVQSCPLVIIVNYEHFQNNYECLSVINFEFLILDIHVDQIKTNNYDSLCKIRSNTKSVIIIENYERLNTIEDYWLYLAILHSTIFKFERFSKLQKRYAILDQNSVSYQEFSYILSEFFQTNKSRENHKIESQSLFQKFSIELNLKQKKQVQLIQRQFNGWEIQEFANIGYHTNEDINTYFQYLTNLKEQHKNTLLKYLSLLKRKTLVIADGDQVLCKLFKKYKNVQFISSESDLSIVSLKEYGQILILEIDQNYEVKKAFIQRLKQDEIIKTRMIFLEIADTLDSTLIDYFIS</sequence>
<evidence type="ECO:0000313" key="1">
    <source>
        <dbReference type="EMBL" id="EDK31227.1"/>
    </source>
</evidence>
<evidence type="ECO:0000313" key="2">
    <source>
        <dbReference type="Proteomes" id="UP000009168"/>
    </source>
</evidence>
<name>A4VF33_TETTS</name>
<reference evidence="2" key="1">
    <citation type="journal article" date="2006" name="PLoS Biol.">
        <title>Macronuclear genome sequence of the ciliate Tetrahymena thermophila, a model eukaryote.</title>
        <authorList>
            <person name="Eisen J.A."/>
            <person name="Coyne R.S."/>
            <person name="Wu M."/>
            <person name="Wu D."/>
            <person name="Thiagarajan M."/>
            <person name="Wortman J.R."/>
            <person name="Badger J.H."/>
            <person name="Ren Q."/>
            <person name="Amedeo P."/>
            <person name="Jones K.M."/>
            <person name="Tallon L.J."/>
            <person name="Delcher A.L."/>
            <person name="Salzberg S.L."/>
            <person name="Silva J.C."/>
            <person name="Haas B.J."/>
            <person name="Majoros W.H."/>
            <person name="Farzad M."/>
            <person name="Carlton J.M."/>
            <person name="Smith R.K. Jr."/>
            <person name="Garg J."/>
            <person name="Pearlman R.E."/>
            <person name="Karrer K.M."/>
            <person name="Sun L."/>
            <person name="Manning G."/>
            <person name="Elde N.C."/>
            <person name="Turkewitz A.P."/>
            <person name="Asai D.J."/>
            <person name="Wilkes D.E."/>
            <person name="Wang Y."/>
            <person name="Cai H."/>
            <person name="Collins K."/>
            <person name="Stewart B.A."/>
            <person name="Lee S.R."/>
            <person name="Wilamowska K."/>
            <person name="Weinberg Z."/>
            <person name="Ruzzo W.L."/>
            <person name="Wloga D."/>
            <person name="Gaertig J."/>
            <person name="Frankel J."/>
            <person name="Tsao C.-C."/>
            <person name="Gorovsky M.A."/>
            <person name="Keeling P.J."/>
            <person name="Waller R.F."/>
            <person name="Patron N.J."/>
            <person name="Cherry J.M."/>
            <person name="Stover N.A."/>
            <person name="Krieger C.J."/>
            <person name="del Toro C."/>
            <person name="Ryder H.F."/>
            <person name="Williamson S.C."/>
            <person name="Barbeau R.A."/>
            <person name="Hamilton E.P."/>
            <person name="Orias E."/>
        </authorList>
    </citation>
    <scope>NUCLEOTIDE SEQUENCE [LARGE SCALE GENOMIC DNA]</scope>
    <source>
        <strain evidence="2">SB210</strain>
    </source>
</reference>
<keyword evidence="2" id="KW-1185">Reference proteome</keyword>
<accession>A4VF33</accession>
<dbReference type="Gene3D" id="3.40.50.10810">
    <property type="entry name" value="Tandem AAA-ATPase domain"/>
    <property type="match status" value="1"/>
</dbReference>
<dbReference type="InParanoid" id="A4VF33"/>
<proteinExistence type="predicted"/>
<dbReference type="HOGENOM" id="CLU_568042_0_0_1"/>
<dbReference type="EMBL" id="GG662522">
    <property type="protein sequence ID" value="EDK31227.1"/>
    <property type="molecule type" value="Genomic_DNA"/>
</dbReference>
<dbReference type="GeneID" id="7827388"/>
<gene>
    <name evidence="1" type="ORF">TTHERM_00530659</name>
</gene>
<dbReference type="AlphaFoldDB" id="A4VF33"/>
<protein>
    <submittedName>
        <fullName evidence="1">Uncharacterized protein</fullName>
    </submittedName>
</protein>
<organism evidence="1 2">
    <name type="scientific">Tetrahymena thermophila (strain SB210)</name>
    <dbReference type="NCBI Taxonomy" id="312017"/>
    <lineage>
        <taxon>Eukaryota</taxon>
        <taxon>Sar</taxon>
        <taxon>Alveolata</taxon>
        <taxon>Ciliophora</taxon>
        <taxon>Intramacronucleata</taxon>
        <taxon>Oligohymenophorea</taxon>
        <taxon>Hymenostomatida</taxon>
        <taxon>Tetrahymenina</taxon>
        <taxon>Tetrahymenidae</taxon>
        <taxon>Tetrahymena</taxon>
    </lineage>
</organism>
<dbReference type="RefSeq" id="XP_001470665.1">
    <property type="nucleotide sequence ID" value="XM_001470615.2"/>
</dbReference>
<dbReference type="KEGG" id="tet:TTHERM_00530659"/>
<dbReference type="InterPro" id="IPR038718">
    <property type="entry name" value="SNF2-like_sf"/>
</dbReference>
<dbReference type="Proteomes" id="UP000009168">
    <property type="component" value="Unassembled WGS sequence"/>
</dbReference>